<dbReference type="Proteomes" id="UP000192478">
    <property type="component" value="Chromosome"/>
</dbReference>
<accession>A0AAC9RL98</accession>
<dbReference type="EMBL" id="CP020559">
    <property type="protein sequence ID" value="ARE87632.1"/>
    <property type="molecule type" value="Genomic_DNA"/>
</dbReference>
<keyword evidence="2" id="KW-0238">DNA-binding</keyword>
<feature type="domain" description="HTH araC/xylS-type" evidence="4">
    <location>
        <begin position="150"/>
        <end position="248"/>
    </location>
</feature>
<gene>
    <name evidence="5" type="primary">melR</name>
    <name evidence="5" type="ORF">CLFO_20320</name>
</gene>
<dbReference type="Pfam" id="PF12833">
    <property type="entry name" value="HTH_18"/>
    <property type="match status" value="1"/>
</dbReference>
<sequence length="265" mass="30687">MEMVYSASGKRHIFDTMKKFFLCTHIPMKALTYEGELLHTVGYNKRLEDIYGYQNIFEKIEEELCTKDSTATLTLSFEAINFTVFYICPKNIHRGVYIIGPYSIYPGQNKEIVYKPEGCIPHLISLLRNIAGDSDFIRQKKLNTYSLYVKKALDYMDAKYNAPLNVSCVAEYLGISKCYFCSILKKETNKTFTQVLNEIRIEKSKILLLKGDQSILDVAISVGYNNQNYYNMTFKKLTKMTPLQFKNHRNTSKDDASFNSFKMIL</sequence>
<dbReference type="AlphaFoldDB" id="A0AAC9RL98"/>
<dbReference type="InterPro" id="IPR018060">
    <property type="entry name" value="HTH_AraC"/>
</dbReference>
<keyword evidence="1" id="KW-0805">Transcription regulation</keyword>
<proteinExistence type="predicted"/>
<evidence type="ECO:0000313" key="5">
    <source>
        <dbReference type="EMBL" id="ARE87632.1"/>
    </source>
</evidence>
<dbReference type="SUPFAM" id="SSF46689">
    <property type="entry name" value="Homeodomain-like"/>
    <property type="match status" value="2"/>
</dbReference>
<keyword evidence="3" id="KW-0804">Transcription</keyword>
<dbReference type="PANTHER" id="PTHR43280">
    <property type="entry name" value="ARAC-FAMILY TRANSCRIPTIONAL REGULATOR"/>
    <property type="match status" value="1"/>
</dbReference>
<dbReference type="Gene3D" id="1.10.10.60">
    <property type="entry name" value="Homeodomain-like"/>
    <property type="match status" value="2"/>
</dbReference>
<evidence type="ECO:0000256" key="1">
    <source>
        <dbReference type="ARBA" id="ARBA00023015"/>
    </source>
</evidence>
<organism evidence="5 6">
    <name type="scientific">Clostridium formicaceticum</name>
    <dbReference type="NCBI Taxonomy" id="1497"/>
    <lineage>
        <taxon>Bacteria</taxon>
        <taxon>Bacillati</taxon>
        <taxon>Bacillota</taxon>
        <taxon>Clostridia</taxon>
        <taxon>Eubacteriales</taxon>
        <taxon>Clostridiaceae</taxon>
        <taxon>Clostridium</taxon>
    </lineage>
</organism>
<dbReference type="GO" id="GO:0043565">
    <property type="term" value="F:sequence-specific DNA binding"/>
    <property type="evidence" value="ECO:0007669"/>
    <property type="project" value="InterPro"/>
</dbReference>
<dbReference type="PROSITE" id="PS00041">
    <property type="entry name" value="HTH_ARAC_FAMILY_1"/>
    <property type="match status" value="1"/>
</dbReference>
<dbReference type="PROSITE" id="PS01124">
    <property type="entry name" value="HTH_ARAC_FAMILY_2"/>
    <property type="match status" value="1"/>
</dbReference>
<protein>
    <submittedName>
        <fullName evidence="5">Melibiose operon regulatory protein</fullName>
    </submittedName>
</protein>
<evidence type="ECO:0000259" key="4">
    <source>
        <dbReference type="PROSITE" id="PS01124"/>
    </source>
</evidence>
<dbReference type="PANTHER" id="PTHR43280:SF28">
    <property type="entry name" value="HTH-TYPE TRANSCRIPTIONAL ACTIVATOR RHAS"/>
    <property type="match status" value="1"/>
</dbReference>
<evidence type="ECO:0000313" key="6">
    <source>
        <dbReference type="Proteomes" id="UP000192478"/>
    </source>
</evidence>
<reference evidence="5 6" key="1">
    <citation type="submission" date="2017-03" db="EMBL/GenBank/DDBJ databases">
        <title>Complete sequence of Clostridium formicaceticum DSM 92.</title>
        <authorList>
            <person name="Poehlein A."/>
            <person name="Karl M."/>
            <person name="Bengelsdorf F.R."/>
            <person name="Duerre P."/>
            <person name="Daniel R."/>
        </authorList>
    </citation>
    <scope>NUCLEOTIDE SEQUENCE [LARGE SCALE GENOMIC DNA]</scope>
    <source>
        <strain evidence="5 6">DSM 92</strain>
    </source>
</reference>
<name>A0AAC9RL98_9CLOT</name>
<dbReference type="InterPro" id="IPR018062">
    <property type="entry name" value="HTH_AraC-typ_CS"/>
</dbReference>
<evidence type="ECO:0000256" key="3">
    <source>
        <dbReference type="ARBA" id="ARBA00023163"/>
    </source>
</evidence>
<dbReference type="GO" id="GO:0003700">
    <property type="term" value="F:DNA-binding transcription factor activity"/>
    <property type="evidence" value="ECO:0007669"/>
    <property type="project" value="InterPro"/>
</dbReference>
<dbReference type="SMART" id="SM00342">
    <property type="entry name" value="HTH_ARAC"/>
    <property type="match status" value="1"/>
</dbReference>
<evidence type="ECO:0000256" key="2">
    <source>
        <dbReference type="ARBA" id="ARBA00023125"/>
    </source>
</evidence>
<dbReference type="InterPro" id="IPR009057">
    <property type="entry name" value="Homeodomain-like_sf"/>
</dbReference>